<feature type="non-terminal residue" evidence="1">
    <location>
        <position position="1"/>
    </location>
</feature>
<sequence>SISLCPGKLSHLFHGIDNSVMMQAISVLNNCDGDDYRPIQNTFPEIMAQCM</sequence>
<accession>A0A0B7A4Y9</accession>
<protein>
    <submittedName>
        <fullName evidence="1">Uncharacterized protein</fullName>
    </submittedName>
</protein>
<dbReference type="EMBL" id="HACG01029144">
    <property type="protein sequence ID" value="CEK76009.1"/>
    <property type="molecule type" value="Transcribed_RNA"/>
</dbReference>
<reference evidence="1" key="1">
    <citation type="submission" date="2014-12" db="EMBL/GenBank/DDBJ databases">
        <title>Insight into the proteome of Arion vulgaris.</title>
        <authorList>
            <person name="Aradska J."/>
            <person name="Bulat T."/>
            <person name="Smidak R."/>
            <person name="Sarate P."/>
            <person name="Gangsoo J."/>
            <person name="Sialana F."/>
            <person name="Bilban M."/>
            <person name="Lubec G."/>
        </authorList>
    </citation>
    <scope>NUCLEOTIDE SEQUENCE</scope>
    <source>
        <tissue evidence="1">Skin</tissue>
    </source>
</reference>
<name>A0A0B7A4Y9_9EUPU</name>
<evidence type="ECO:0000313" key="1">
    <source>
        <dbReference type="EMBL" id="CEK76009.1"/>
    </source>
</evidence>
<dbReference type="AlphaFoldDB" id="A0A0B7A4Y9"/>
<gene>
    <name evidence="1" type="primary">ORF98000</name>
</gene>
<proteinExistence type="predicted"/>
<organism evidence="1">
    <name type="scientific">Arion vulgaris</name>
    <dbReference type="NCBI Taxonomy" id="1028688"/>
    <lineage>
        <taxon>Eukaryota</taxon>
        <taxon>Metazoa</taxon>
        <taxon>Spiralia</taxon>
        <taxon>Lophotrochozoa</taxon>
        <taxon>Mollusca</taxon>
        <taxon>Gastropoda</taxon>
        <taxon>Heterobranchia</taxon>
        <taxon>Euthyneura</taxon>
        <taxon>Panpulmonata</taxon>
        <taxon>Eupulmonata</taxon>
        <taxon>Stylommatophora</taxon>
        <taxon>Helicina</taxon>
        <taxon>Arionoidea</taxon>
        <taxon>Arionidae</taxon>
        <taxon>Arion</taxon>
    </lineage>
</organism>